<protein>
    <submittedName>
        <fullName evidence="2">Uncharacterized protein</fullName>
    </submittedName>
</protein>
<feature type="transmembrane region" description="Helical" evidence="1">
    <location>
        <begin position="112"/>
        <end position="128"/>
    </location>
</feature>
<feature type="transmembrane region" description="Helical" evidence="1">
    <location>
        <begin position="135"/>
        <end position="152"/>
    </location>
</feature>
<feature type="transmembrane region" description="Helical" evidence="1">
    <location>
        <begin position="21"/>
        <end position="42"/>
    </location>
</feature>
<feature type="transmembrane region" description="Helical" evidence="1">
    <location>
        <begin position="158"/>
        <end position="176"/>
    </location>
</feature>
<feature type="transmembrane region" description="Helical" evidence="1">
    <location>
        <begin position="54"/>
        <end position="76"/>
    </location>
</feature>
<dbReference type="AlphaFoldDB" id="A0A559J028"/>
<reference evidence="2 3" key="1">
    <citation type="submission" date="2019-07" db="EMBL/GenBank/DDBJ databases">
        <authorList>
            <person name="Kim J."/>
        </authorList>
    </citation>
    <scope>NUCLEOTIDE SEQUENCE [LARGE SCALE GENOMIC DNA]</scope>
    <source>
        <strain evidence="2 3">N4</strain>
    </source>
</reference>
<dbReference type="RefSeq" id="WP_144989526.1">
    <property type="nucleotide sequence ID" value="NZ_VNJK01000001.1"/>
</dbReference>
<keyword evidence="3" id="KW-1185">Reference proteome</keyword>
<feature type="transmembrane region" description="Helical" evidence="1">
    <location>
        <begin position="88"/>
        <end position="106"/>
    </location>
</feature>
<gene>
    <name evidence="2" type="ORF">FPZ44_09330</name>
</gene>
<keyword evidence="1" id="KW-0812">Transmembrane</keyword>
<dbReference type="OrthoDB" id="1956346at2"/>
<evidence type="ECO:0000256" key="1">
    <source>
        <dbReference type="SAM" id="Phobius"/>
    </source>
</evidence>
<sequence length="190" mass="21216">MKKQLRIPSFLHDVFGEKQHIGSMIAILFFGALLTGALLWRFPEMIGSLPLWRSILACLLIFDIFAGCIANFTASTSNFYASRSTNRIVFINIHVHIVLVALLLGVNVEQSIAVWAYTIIGAFIVNALIRRQSQLFIAGLLLSIGLGLLPLLPDLHPYMLTTCILFMIKVLFSFAVDHYGKPFHKVGEDI</sequence>
<accession>A0A559J028</accession>
<dbReference type="EMBL" id="VNJK01000001">
    <property type="protein sequence ID" value="TVX93239.1"/>
    <property type="molecule type" value="Genomic_DNA"/>
</dbReference>
<name>A0A559J028_9BACL</name>
<organism evidence="2 3">
    <name type="scientific">Paenibacillus agilis</name>
    <dbReference type="NCBI Taxonomy" id="3020863"/>
    <lineage>
        <taxon>Bacteria</taxon>
        <taxon>Bacillati</taxon>
        <taxon>Bacillota</taxon>
        <taxon>Bacilli</taxon>
        <taxon>Bacillales</taxon>
        <taxon>Paenibacillaceae</taxon>
        <taxon>Paenibacillus</taxon>
    </lineage>
</organism>
<proteinExistence type="predicted"/>
<comment type="caution">
    <text evidence="2">The sequence shown here is derived from an EMBL/GenBank/DDBJ whole genome shotgun (WGS) entry which is preliminary data.</text>
</comment>
<evidence type="ECO:0000313" key="2">
    <source>
        <dbReference type="EMBL" id="TVX93239.1"/>
    </source>
</evidence>
<evidence type="ECO:0000313" key="3">
    <source>
        <dbReference type="Proteomes" id="UP000318102"/>
    </source>
</evidence>
<keyword evidence="1" id="KW-1133">Transmembrane helix</keyword>
<dbReference type="Proteomes" id="UP000318102">
    <property type="component" value="Unassembled WGS sequence"/>
</dbReference>
<keyword evidence="1" id="KW-0472">Membrane</keyword>